<dbReference type="EMBL" id="BAABME010014352">
    <property type="protein sequence ID" value="GAA0187106.1"/>
    <property type="molecule type" value="Genomic_DNA"/>
</dbReference>
<dbReference type="InterPro" id="IPR024097">
    <property type="entry name" value="bHLH_ZIP_TF"/>
</dbReference>
<dbReference type="SUPFAM" id="SSF47459">
    <property type="entry name" value="HLH, helix-loop-helix DNA-binding domain"/>
    <property type="match status" value="1"/>
</dbReference>
<keyword evidence="4" id="KW-0539">Nucleus</keyword>
<evidence type="ECO:0000256" key="5">
    <source>
        <dbReference type="SAM" id="MobiDB-lite"/>
    </source>
</evidence>
<evidence type="ECO:0000313" key="7">
    <source>
        <dbReference type="EMBL" id="GAA0187106.1"/>
    </source>
</evidence>
<dbReference type="InterPro" id="IPR036638">
    <property type="entry name" value="HLH_DNA-bd_sf"/>
</dbReference>
<dbReference type="InterPro" id="IPR011598">
    <property type="entry name" value="bHLH_dom"/>
</dbReference>
<accession>A0AAV3S442</accession>
<gene>
    <name evidence="7" type="ORF">LIER_34394</name>
</gene>
<comment type="subcellular location">
    <subcellularLocation>
        <location evidence="1">Nucleus</location>
    </subcellularLocation>
</comment>
<feature type="compositionally biased region" description="Basic and acidic residues" evidence="5">
    <location>
        <begin position="185"/>
        <end position="213"/>
    </location>
</feature>
<comment type="caution">
    <text evidence="7">The sequence shown here is derived from an EMBL/GenBank/DDBJ whole genome shotgun (WGS) entry which is preliminary data.</text>
</comment>
<protein>
    <recommendedName>
        <fullName evidence="6">BHLH domain-containing protein</fullName>
    </recommendedName>
</protein>
<dbReference type="PANTHER" id="PTHR12565:SF184">
    <property type="entry name" value="BHLH TRANSCRIPTION FACTOR"/>
    <property type="match status" value="1"/>
</dbReference>
<dbReference type="PROSITE" id="PS50888">
    <property type="entry name" value="BHLH"/>
    <property type="match status" value="1"/>
</dbReference>
<feature type="domain" description="BHLH" evidence="6">
    <location>
        <begin position="249"/>
        <end position="299"/>
    </location>
</feature>
<evidence type="ECO:0000256" key="3">
    <source>
        <dbReference type="ARBA" id="ARBA00023163"/>
    </source>
</evidence>
<organism evidence="7 8">
    <name type="scientific">Lithospermum erythrorhizon</name>
    <name type="common">Purple gromwell</name>
    <name type="synonym">Lithospermum officinale var. erythrorhizon</name>
    <dbReference type="NCBI Taxonomy" id="34254"/>
    <lineage>
        <taxon>Eukaryota</taxon>
        <taxon>Viridiplantae</taxon>
        <taxon>Streptophyta</taxon>
        <taxon>Embryophyta</taxon>
        <taxon>Tracheophyta</taxon>
        <taxon>Spermatophyta</taxon>
        <taxon>Magnoliopsida</taxon>
        <taxon>eudicotyledons</taxon>
        <taxon>Gunneridae</taxon>
        <taxon>Pentapetalae</taxon>
        <taxon>asterids</taxon>
        <taxon>lamiids</taxon>
        <taxon>Boraginales</taxon>
        <taxon>Boraginaceae</taxon>
        <taxon>Boraginoideae</taxon>
        <taxon>Lithospermeae</taxon>
        <taxon>Lithospermum</taxon>
    </lineage>
</organism>
<dbReference type="SMART" id="SM00353">
    <property type="entry name" value="HLH"/>
    <property type="match status" value="1"/>
</dbReference>
<evidence type="ECO:0000256" key="4">
    <source>
        <dbReference type="ARBA" id="ARBA00023242"/>
    </source>
</evidence>
<dbReference type="GO" id="GO:0005634">
    <property type="term" value="C:nucleus"/>
    <property type="evidence" value="ECO:0007669"/>
    <property type="project" value="UniProtKB-SubCell"/>
</dbReference>
<dbReference type="Proteomes" id="UP001454036">
    <property type="component" value="Unassembled WGS sequence"/>
</dbReference>
<keyword evidence="2" id="KW-0805">Transcription regulation</keyword>
<dbReference type="AlphaFoldDB" id="A0AAV3S442"/>
<dbReference type="CDD" id="cd18919">
    <property type="entry name" value="bHLH_AtBPE_like"/>
    <property type="match status" value="1"/>
</dbReference>
<dbReference type="Gene3D" id="4.10.280.10">
    <property type="entry name" value="Helix-loop-helix DNA-binding domain"/>
    <property type="match status" value="1"/>
</dbReference>
<dbReference type="PANTHER" id="PTHR12565">
    <property type="entry name" value="STEROL REGULATORY ELEMENT-BINDING PROTEIN"/>
    <property type="match status" value="1"/>
</dbReference>
<evidence type="ECO:0000259" key="6">
    <source>
        <dbReference type="PROSITE" id="PS50888"/>
    </source>
</evidence>
<keyword evidence="3" id="KW-0804">Transcription</keyword>
<proteinExistence type="predicted"/>
<name>A0AAV3S442_LITER</name>
<reference evidence="7 8" key="1">
    <citation type="submission" date="2024-01" db="EMBL/GenBank/DDBJ databases">
        <title>The complete chloroplast genome sequence of Lithospermum erythrorhizon: insights into the phylogenetic relationship among Boraginaceae species and the maternal lineages of purple gromwells.</title>
        <authorList>
            <person name="Okada T."/>
            <person name="Watanabe K."/>
        </authorList>
    </citation>
    <scope>NUCLEOTIDE SEQUENCE [LARGE SCALE GENOMIC DNA]</scope>
</reference>
<sequence>MGKDYFKDSSIPPTYNVDQPEMAIWNSFFSAQELNCSSQKQSLDCFIEPNYNCLTSESNHFSSSLSSMVSSSVPNDNFLLHKLIGNSQIDLQNCQNLELMTPLYPPIVADQGFIERAAKFSCFIGNNSLGCNDGKNSVSGANSNEKTSVSELVKSGGKLIKSQCELNSRKRKTFSQDDMVEKDYEIDNAKRSKAKEENWKMQNGGKKEKETKSGNDTSGEDESENQEKGKQKTPEALKDYIHVRARRGQATDSHSLAERVRREKISERMKLLEDLVPGCNKVTGKALMLDEIINYVQALQHQVEFLSMKLASVNTGMSSVGDNLVPKPMFQPNALYSSHPQQAPQQLKSYASTVSVSQFPVNPMDRGTSLGIPRPPVNRFGEGPPQISALCEGDLQSIVQRAISHDGQNAFHSLGFLCKDIVESSQIHRLTRV</sequence>
<feature type="compositionally biased region" description="Basic and acidic residues" evidence="5">
    <location>
        <begin position="225"/>
        <end position="236"/>
    </location>
</feature>
<evidence type="ECO:0000256" key="1">
    <source>
        <dbReference type="ARBA" id="ARBA00004123"/>
    </source>
</evidence>
<evidence type="ECO:0000313" key="8">
    <source>
        <dbReference type="Proteomes" id="UP001454036"/>
    </source>
</evidence>
<dbReference type="GO" id="GO:0046983">
    <property type="term" value="F:protein dimerization activity"/>
    <property type="evidence" value="ECO:0007669"/>
    <property type="project" value="InterPro"/>
</dbReference>
<keyword evidence="8" id="KW-1185">Reference proteome</keyword>
<dbReference type="FunFam" id="4.10.280.10:FF:000002">
    <property type="entry name" value="Basic helix-loop-helix transcription factor"/>
    <property type="match status" value="1"/>
</dbReference>
<dbReference type="GO" id="GO:0003700">
    <property type="term" value="F:DNA-binding transcription factor activity"/>
    <property type="evidence" value="ECO:0007669"/>
    <property type="project" value="TreeGrafter"/>
</dbReference>
<dbReference type="Pfam" id="PF00010">
    <property type="entry name" value="HLH"/>
    <property type="match status" value="1"/>
</dbReference>
<evidence type="ECO:0000256" key="2">
    <source>
        <dbReference type="ARBA" id="ARBA00023015"/>
    </source>
</evidence>
<feature type="region of interest" description="Disordered" evidence="5">
    <location>
        <begin position="185"/>
        <end position="236"/>
    </location>
</feature>